<accession>A0A4R4FBR7</accession>
<dbReference type="EMBL" id="SMMX01000033">
    <property type="protein sequence ID" value="TDA20119.1"/>
    <property type="molecule type" value="Genomic_DNA"/>
</dbReference>
<dbReference type="SUPFAM" id="SSF52833">
    <property type="entry name" value="Thioredoxin-like"/>
    <property type="match status" value="1"/>
</dbReference>
<keyword evidence="2" id="KW-1185">Reference proteome</keyword>
<dbReference type="Proteomes" id="UP000295710">
    <property type="component" value="Unassembled WGS sequence"/>
</dbReference>
<gene>
    <name evidence="1" type="ORF">E1963_18800</name>
</gene>
<evidence type="ECO:0000313" key="2">
    <source>
        <dbReference type="Proteomes" id="UP000295710"/>
    </source>
</evidence>
<dbReference type="Gene3D" id="3.40.30.10">
    <property type="entry name" value="Glutaredoxin"/>
    <property type="match status" value="1"/>
</dbReference>
<organism evidence="1 2">
    <name type="scientific">Extibacter muris</name>
    <dbReference type="NCBI Taxonomy" id="1796622"/>
    <lineage>
        <taxon>Bacteria</taxon>
        <taxon>Bacillati</taxon>
        <taxon>Bacillota</taxon>
        <taxon>Clostridia</taxon>
        <taxon>Lachnospirales</taxon>
        <taxon>Lachnospiraceae</taxon>
        <taxon>Extibacter</taxon>
    </lineage>
</organism>
<comment type="caution">
    <text evidence="1">The sequence shown here is derived from an EMBL/GenBank/DDBJ whole genome shotgun (WGS) entry which is preliminary data.</text>
</comment>
<reference evidence="1 2" key="1">
    <citation type="journal article" date="2016" name="Nat. Microbiol.">
        <title>The Mouse Intestinal Bacterial Collection (miBC) provides host-specific insight into cultured diversity and functional potential of the gut microbiota.</title>
        <authorList>
            <person name="Lagkouvardos I."/>
            <person name="Pukall R."/>
            <person name="Abt B."/>
            <person name="Foesel B.U."/>
            <person name="Meier-Kolthoff J.P."/>
            <person name="Kumar N."/>
            <person name="Bresciani A."/>
            <person name="Martinez I."/>
            <person name="Just S."/>
            <person name="Ziegler C."/>
            <person name="Brugiroux S."/>
            <person name="Garzetti D."/>
            <person name="Wenning M."/>
            <person name="Bui T.P."/>
            <person name="Wang J."/>
            <person name="Hugenholtz F."/>
            <person name="Plugge C.M."/>
            <person name="Peterson D.A."/>
            <person name="Hornef M.W."/>
            <person name="Baines J.F."/>
            <person name="Smidt H."/>
            <person name="Walter J."/>
            <person name="Kristiansen K."/>
            <person name="Nielsen H.B."/>
            <person name="Haller D."/>
            <person name="Overmann J."/>
            <person name="Stecher B."/>
            <person name="Clavel T."/>
        </authorList>
    </citation>
    <scope>NUCLEOTIDE SEQUENCE [LARGE SCALE GENOMIC DNA]</scope>
    <source>
        <strain evidence="1 2">DSM 28560</strain>
    </source>
</reference>
<protein>
    <submittedName>
        <fullName evidence="1">(2Fe-2S) ferredoxin domain-containing protein</fullName>
    </submittedName>
</protein>
<dbReference type="RefSeq" id="WP_132281532.1">
    <property type="nucleotide sequence ID" value="NZ_JAOBST010000080.1"/>
</dbReference>
<dbReference type="CDD" id="cd02980">
    <property type="entry name" value="TRX_Fd_family"/>
    <property type="match status" value="1"/>
</dbReference>
<evidence type="ECO:0000313" key="1">
    <source>
        <dbReference type="EMBL" id="TDA20119.1"/>
    </source>
</evidence>
<proteinExistence type="predicted"/>
<dbReference type="AlphaFoldDB" id="A0A4R4FBR7"/>
<sequence>MKVQICIGSSCHLRGSEAIVKTFGRLLKEEQMDAQVELCGSFCMGACSKGVSVKIGEGIYHVKPEDAEDFFHEVIQKEAVR</sequence>
<dbReference type="InterPro" id="IPR036249">
    <property type="entry name" value="Thioredoxin-like_sf"/>
</dbReference>
<dbReference type="Pfam" id="PF01257">
    <property type="entry name" value="2Fe-2S_thioredx"/>
    <property type="match status" value="1"/>
</dbReference>
<name>A0A4R4FBR7_9FIRM</name>